<gene>
    <name evidence="1" type="ORF">GOODEAATRI_030002</name>
</gene>
<name>A0ABV0P8W4_9TELE</name>
<accession>A0ABV0P8W4</accession>
<organism evidence="1 2">
    <name type="scientific">Goodea atripinnis</name>
    <dbReference type="NCBI Taxonomy" id="208336"/>
    <lineage>
        <taxon>Eukaryota</taxon>
        <taxon>Metazoa</taxon>
        <taxon>Chordata</taxon>
        <taxon>Craniata</taxon>
        <taxon>Vertebrata</taxon>
        <taxon>Euteleostomi</taxon>
        <taxon>Actinopterygii</taxon>
        <taxon>Neopterygii</taxon>
        <taxon>Teleostei</taxon>
        <taxon>Neoteleostei</taxon>
        <taxon>Acanthomorphata</taxon>
        <taxon>Ovalentaria</taxon>
        <taxon>Atherinomorphae</taxon>
        <taxon>Cyprinodontiformes</taxon>
        <taxon>Goodeidae</taxon>
        <taxon>Goodea</taxon>
    </lineage>
</organism>
<evidence type="ECO:0008006" key="3">
    <source>
        <dbReference type="Google" id="ProtNLM"/>
    </source>
</evidence>
<comment type="caution">
    <text evidence="1">The sequence shown here is derived from an EMBL/GenBank/DDBJ whole genome shotgun (WGS) entry which is preliminary data.</text>
</comment>
<reference evidence="1 2" key="1">
    <citation type="submission" date="2021-06" db="EMBL/GenBank/DDBJ databases">
        <authorList>
            <person name="Palmer J.M."/>
        </authorList>
    </citation>
    <scope>NUCLEOTIDE SEQUENCE [LARGE SCALE GENOMIC DNA]</scope>
    <source>
        <strain evidence="1 2">GA_2019</strain>
        <tissue evidence="1">Muscle</tissue>
    </source>
</reference>
<dbReference type="Proteomes" id="UP001476798">
    <property type="component" value="Unassembled WGS sequence"/>
</dbReference>
<evidence type="ECO:0000313" key="1">
    <source>
        <dbReference type="EMBL" id="MEQ2179898.1"/>
    </source>
</evidence>
<protein>
    <recommendedName>
        <fullName evidence="3">Maturase K</fullName>
    </recommendedName>
</protein>
<keyword evidence="2" id="KW-1185">Reference proteome</keyword>
<dbReference type="EMBL" id="JAHRIO010064578">
    <property type="protein sequence ID" value="MEQ2179898.1"/>
    <property type="molecule type" value="Genomic_DNA"/>
</dbReference>
<evidence type="ECO:0000313" key="2">
    <source>
        <dbReference type="Proteomes" id="UP001476798"/>
    </source>
</evidence>
<proteinExistence type="predicted"/>
<sequence length="127" mass="15080">MKAWASPFHQGKLIFHHVVNAHYYYLVRTEQRFCEKVFLFFFKSREKVKVTFFDVKRDSYCHKLYVLSFLLQVFRANSIHPENVGFFLANREILLSSLAMHMGLNQNQYLMTLGQPLGHNILKCISF</sequence>